<protein>
    <submittedName>
        <fullName evidence="2">Uncharacterized protein</fullName>
    </submittedName>
</protein>
<keyword evidence="1" id="KW-0812">Transmembrane</keyword>
<comment type="caution">
    <text evidence="2">The sequence shown here is derived from an EMBL/GenBank/DDBJ whole genome shotgun (WGS) entry which is preliminary data.</text>
</comment>
<organism evidence="2 3">
    <name type="scientific">Brassica cretica</name>
    <name type="common">Mustard</name>
    <dbReference type="NCBI Taxonomy" id="69181"/>
    <lineage>
        <taxon>Eukaryota</taxon>
        <taxon>Viridiplantae</taxon>
        <taxon>Streptophyta</taxon>
        <taxon>Embryophyta</taxon>
        <taxon>Tracheophyta</taxon>
        <taxon>Spermatophyta</taxon>
        <taxon>Magnoliopsida</taxon>
        <taxon>eudicotyledons</taxon>
        <taxon>Gunneridae</taxon>
        <taxon>Pentapetalae</taxon>
        <taxon>rosids</taxon>
        <taxon>malvids</taxon>
        <taxon>Brassicales</taxon>
        <taxon>Brassicaceae</taxon>
        <taxon>Brassiceae</taxon>
        <taxon>Brassica</taxon>
    </lineage>
</organism>
<name>A0A8S9QTW4_BRACR</name>
<feature type="transmembrane region" description="Helical" evidence="1">
    <location>
        <begin position="61"/>
        <end position="80"/>
    </location>
</feature>
<keyword evidence="1" id="KW-0472">Membrane</keyword>
<reference evidence="2" key="1">
    <citation type="submission" date="2019-12" db="EMBL/GenBank/DDBJ databases">
        <title>Genome sequencing and annotation of Brassica cretica.</title>
        <authorList>
            <person name="Studholme D.J."/>
            <person name="Sarris P."/>
        </authorList>
    </citation>
    <scope>NUCLEOTIDE SEQUENCE</scope>
    <source>
        <strain evidence="2">PFS-109/04</strain>
        <tissue evidence="2">Leaf</tissue>
    </source>
</reference>
<sequence>MKKCEDSGLGGNRGLVRTSNSRGDVLREYLWKTLPSREIKSFVKFHLIASMSKHPFSAFKYLYNGAVFFPFTSTYVYTITI</sequence>
<accession>A0A8S9QTW4</accession>
<proteinExistence type="predicted"/>
<evidence type="ECO:0000256" key="1">
    <source>
        <dbReference type="SAM" id="Phobius"/>
    </source>
</evidence>
<gene>
    <name evidence="2" type="ORF">F2Q69_00017077</name>
</gene>
<dbReference type="Proteomes" id="UP000712600">
    <property type="component" value="Unassembled WGS sequence"/>
</dbReference>
<dbReference type="EMBL" id="QGKX02000996">
    <property type="protein sequence ID" value="KAF3556456.1"/>
    <property type="molecule type" value="Genomic_DNA"/>
</dbReference>
<evidence type="ECO:0000313" key="3">
    <source>
        <dbReference type="Proteomes" id="UP000712600"/>
    </source>
</evidence>
<keyword evidence="1" id="KW-1133">Transmembrane helix</keyword>
<evidence type="ECO:0000313" key="2">
    <source>
        <dbReference type="EMBL" id="KAF3556456.1"/>
    </source>
</evidence>
<dbReference type="AlphaFoldDB" id="A0A8S9QTW4"/>